<name>A0AAD5P0Q9_ACENE</name>
<dbReference type="Proteomes" id="UP001064489">
    <property type="component" value="Chromosome 1"/>
</dbReference>
<evidence type="ECO:0000313" key="6">
    <source>
        <dbReference type="Proteomes" id="UP001064489"/>
    </source>
</evidence>
<organism evidence="5 6">
    <name type="scientific">Acer negundo</name>
    <name type="common">Box elder</name>
    <dbReference type="NCBI Taxonomy" id="4023"/>
    <lineage>
        <taxon>Eukaryota</taxon>
        <taxon>Viridiplantae</taxon>
        <taxon>Streptophyta</taxon>
        <taxon>Embryophyta</taxon>
        <taxon>Tracheophyta</taxon>
        <taxon>Spermatophyta</taxon>
        <taxon>Magnoliopsida</taxon>
        <taxon>eudicotyledons</taxon>
        <taxon>Gunneridae</taxon>
        <taxon>Pentapetalae</taxon>
        <taxon>rosids</taxon>
        <taxon>malvids</taxon>
        <taxon>Sapindales</taxon>
        <taxon>Sapindaceae</taxon>
        <taxon>Hippocastanoideae</taxon>
        <taxon>Acereae</taxon>
        <taxon>Acer</taxon>
    </lineage>
</organism>
<dbReference type="InterPro" id="IPR012328">
    <property type="entry name" value="Chalcone/stilbene_synt_C"/>
</dbReference>
<dbReference type="Pfam" id="PF00195">
    <property type="entry name" value="Chal_sti_synt_N"/>
    <property type="match status" value="1"/>
</dbReference>
<feature type="domain" description="Chalcone/stilbene synthase C-terminal" evidence="4">
    <location>
        <begin position="70"/>
        <end position="126"/>
    </location>
</feature>
<keyword evidence="2" id="KW-0012">Acyltransferase</keyword>
<comment type="similarity">
    <text evidence="1 2">Belongs to the thiolase-like superfamily. Chalcone/stilbene synthases family.</text>
</comment>
<dbReference type="PANTHER" id="PTHR11877:SF80">
    <property type="entry name" value="CHALCONE SYNTHASE 1"/>
    <property type="match status" value="1"/>
</dbReference>
<dbReference type="InterPro" id="IPR016039">
    <property type="entry name" value="Thiolase-like"/>
</dbReference>
<dbReference type="Gene3D" id="3.40.47.10">
    <property type="match status" value="2"/>
</dbReference>
<dbReference type="InterPro" id="IPR001099">
    <property type="entry name" value="Chalcone/stilbene_synt_N"/>
</dbReference>
<protein>
    <recommendedName>
        <fullName evidence="7">Chalcone synthase</fullName>
    </recommendedName>
</protein>
<evidence type="ECO:0000313" key="5">
    <source>
        <dbReference type="EMBL" id="KAI9194319.1"/>
    </source>
</evidence>
<dbReference type="InterPro" id="IPR011141">
    <property type="entry name" value="Polyketide_synthase_type-III"/>
</dbReference>
<evidence type="ECO:0000259" key="3">
    <source>
        <dbReference type="Pfam" id="PF00195"/>
    </source>
</evidence>
<evidence type="ECO:0008006" key="7">
    <source>
        <dbReference type="Google" id="ProtNLM"/>
    </source>
</evidence>
<dbReference type="SUPFAM" id="SSF53901">
    <property type="entry name" value="Thiolase-like"/>
    <property type="match status" value="2"/>
</dbReference>
<evidence type="ECO:0000259" key="4">
    <source>
        <dbReference type="Pfam" id="PF02797"/>
    </source>
</evidence>
<keyword evidence="2" id="KW-0808">Transferase</keyword>
<feature type="domain" description="Chalcone/stilbene synthase N-terminal" evidence="3">
    <location>
        <begin position="2"/>
        <end position="60"/>
    </location>
</feature>
<comment type="caution">
    <text evidence="5">The sequence shown here is derived from an EMBL/GenBank/DDBJ whole genome shotgun (WGS) entry which is preliminary data.</text>
</comment>
<evidence type="ECO:0000256" key="2">
    <source>
        <dbReference type="RuleBase" id="RU003633"/>
    </source>
</evidence>
<proteinExistence type="inferred from homology"/>
<dbReference type="Pfam" id="PF02797">
    <property type="entry name" value="Chal_sti_synt_C"/>
    <property type="match status" value="1"/>
</dbReference>
<reference evidence="5" key="2">
    <citation type="submission" date="2023-02" db="EMBL/GenBank/DDBJ databases">
        <authorList>
            <person name="Swenson N.G."/>
            <person name="Wegrzyn J.L."/>
            <person name="Mcevoy S.L."/>
        </authorList>
    </citation>
    <scope>NUCLEOTIDE SEQUENCE</scope>
    <source>
        <strain evidence="5">91603</strain>
        <tissue evidence="5">Leaf</tissue>
    </source>
</reference>
<dbReference type="GO" id="GO:0016747">
    <property type="term" value="F:acyltransferase activity, transferring groups other than amino-acyl groups"/>
    <property type="evidence" value="ECO:0007669"/>
    <property type="project" value="InterPro"/>
</dbReference>
<dbReference type="GO" id="GO:0030639">
    <property type="term" value="P:polyketide biosynthetic process"/>
    <property type="evidence" value="ECO:0007669"/>
    <property type="project" value="TreeGrafter"/>
</dbReference>
<sequence>MVLRLAKDLAENNKDACVLVVCSEIIVVTFRGPDETHFDNLVGQVLFGDAAFAIIIGVDPILGLEKPLFELVSTAQTILPNSNGSIEGHLCEVGLTFPLYRDVPELVSKNIEKSLVEAFKRLEISD</sequence>
<gene>
    <name evidence="5" type="ORF">LWI28_005010</name>
</gene>
<dbReference type="AlphaFoldDB" id="A0AAD5P0Q9"/>
<keyword evidence="6" id="KW-1185">Reference proteome</keyword>
<dbReference type="EMBL" id="JAJSOW010000003">
    <property type="protein sequence ID" value="KAI9194319.1"/>
    <property type="molecule type" value="Genomic_DNA"/>
</dbReference>
<accession>A0AAD5P0Q9</accession>
<reference evidence="5" key="1">
    <citation type="journal article" date="2022" name="Plant J.">
        <title>Strategies of tolerance reflected in two North American maple genomes.</title>
        <authorList>
            <person name="McEvoy S.L."/>
            <person name="Sezen U.U."/>
            <person name="Trouern-Trend A."/>
            <person name="McMahon S.M."/>
            <person name="Schaberg P.G."/>
            <person name="Yang J."/>
            <person name="Wegrzyn J.L."/>
            <person name="Swenson N.G."/>
        </authorList>
    </citation>
    <scope>NUCLEOTIDE SEQUENCE</scope>
    <source>
        <strain evidence="5">91603</strain>
    </source>
</reference>
<evidence type="ECO:0000256" key="1">
    <source>
        <dbReference type="ARBA" id="ARBA00005531"/>
    </source>
</evidence>
<dbReference type="PANTHER" id="PTHR11877">
    <property type="entry name" value="HYDROXYMETHYLGLUTARYL-COA SYNTHASE"/>
    <property type="match status" value="1"/>
</dbReference>